<reference evidence="2" key="1">
    <citation type="submission" date="2023-01" db="EMBL/GenBank/DDBJ databases">
        <title>Genome assembly of the deep-sea coral Lophelia pertusa.</title>
        <authorList>
            <person name="Herrera S."/>
            <person name="Cordes E."/>
        </authorList>
    </citation>
    <scope>NUCLEOTIDE SEQUENCE</scope>
    <source>
        <strain evidence="2">USNM1676648</strain>
        <tissue evidence="2">Polyp</tissue>
    </source>
</reference>
<accession>A0A9X0CZI8</accession>
<dbReference type="EMBL" id="MU826077">
    <property type="protein sequence ID" value="KAJ7381702.1"/>
    <property type="molecule type" value="Genomic_DNA"/>
</dbReference>
<sequence length="160" mass="18096">MLRTEAELRAMREELVLIQAENQRLKSHVKAPLKSTENGGVPTADQLRSLPDVQTRVLQELGKLGIQSSDDSSFNEDDDLVSRNEKKRTKEGKKSGKLSKVTNRIVNPQLWPQSELSLSYVSKDIKYDDLTLPEFVAGYSFYFDFVIPSRSRKTSSPGHI</sequence>
<evidence type="ECO:0000313" key="2">
    <source>
        <dbReference type="EMBL" id="KAJ7381702.1"/>
    </source>
</evidence>
<feature type="compositionally biased region" description="Basic residues" evidence="1">
    <location>
        <begin position="85"/>
        <end position="97"/>
    </location>
</feature>
<name>A0A9X0CZI8_9CNID</name>
<dbReference type="AlphaFoldDB" id="A0A9X0CZI8"/>
<proteinExistence type="predicted"/>
<keyword evidence="3" id="KW-1185">Reference proteome</keyword>
<evidence type="ECO:0000256" key="1">
    <source>
        <dbReference type="SAM" id="MobiDB-lite"/>
    </source>
</evidence>
<comment type="caution">
    <text evidence="2">The sequence shown here is derived from an EMBL/GenBank/DDBJ whole genome shotgun (WGS) entry which is preliminary data.</text>
</comment>
<gene>
    <name evidence="2" type="primary">ATAD5_3</name>
    <name evidence="2" type="ORF">OS493_039520</name>
</gene>
<organism evidence="2 3">
    <name type="scientific">Desmophyllum pertusum</name>
    <dbReference type="NCBI Taxonomy" id="174260"/>
    <lineage>
        <taxon>Eukaryota</taxon>
        <taxon>Metazoa</taxon>
        <taxon>Cnidaria</taxon>
        <taxon>Anthozoa</taxon>
        <taxon>Hexacorallia</taxon>
        <taxon>Scleractinia</taxon>
        <taxon>Caryophylliina</taxon>
        <taxon>Caryophylliidae</taxon>
        <taxon>Desmophyllum</taxon>
    </lineage>
</organism>
<protein>
    <submittedName>
        <fullName evidence="2">ATPase AAA domain-containing protein 5</fullName>
    </submittedName>
</protein>
<evidence type="ECO:0000313" key="3">
    <source>
        <dbReference type="Proteomes" id="UP001163046"/>
    </source>
</evidence>
<dbReference type="OrthoDB" id="5986463at2759"/>
<feature type="region of interest" description="Disordered" evidence="1">
    <location>
        <begin position="67"/>
        <end position="99"/>
    </location>
</feature>
<feature type="region of interest" description="Disordered" evidence="1">
    <location>
        <begin position="26"/>
        <end position="49"/>
    </location>
</feature>
<dbReference type="Proteomes" id="UP001163046">
    <property type="component" value="Unassembled WGS sequence"/>
</dbReference>